<keyword evidence="2" id="KW-1185">Reference proteome</keyword>
<dbReference type="RefSeq" id="WP_072849844.1">
    <property type="nucleotide sequence ID" value="NZ_FQVI01000004.1"/>
</dbReference>
<sequence>MEFTASEIEKIVQRILTEKLSGLTLAGDSCKEYADGVIKVALPSVQVTPGDRLDTGSPGHQVYTHDVLSLEESRRLGCGIMEMKETTFDWTLNYDEIDYVIEGSLRINKGNASVTAGPGEMILIPKGSRIQFSVADKARFLYVTYPADWMGGN</sequence>
<protein>
    <submittedName>
        <fullName evidence="1">Ethanolamine utilization protein EutQ</fullName>
    </submittedName>
</protein>
<evidence type="ECO:0000313" key="2">
    <source>
        <dbReference type="Proteomes" id="UP000184245"/>
    </source>
</evidence>
<dbReference type="InterPro" id="IPR014710">
    <property type="entry name" value="RmlC-like_jellyroll"/>
</dbReference>
<dbReference type="PANTHER" id="PTHR36169">
    <property type="entry name" value="ETHANOLAMINE UTILIZATION PROTEIN EUTQ"/>
    <property type="match status" value="1"/>
</dbReference>
<dbReference type="OrthoDB" id="3828611at2"/>
<organism evidence="1 2">
    <name type="scientific">Lactonifactor longoviformis DSM 17459</name>
    <dbReference type="NCBI Taxonomy" id="1122155"/>
    <lineage>
        <taxon>Bacteria</taxon>
        <taxon>Bacillati</taxon>
        <taxon>Bacillota</taxon>
        <taxon>Clostridia</taxon>
        <taxon>Eubacteriales</taxon>
        <taxon>Clostridiaceae</taxon>
        <taxon>Lactonifactor</taxon>
    </lineage>
</organism>
<name>A0A1M4VDD3_9CLOT</name>
<dbReference type="CDD" id="cd02228">
    <property type="entry name" value="cupin_EutQ"/>
    <property type="match status" value="1"/>
</dbReference>
<gene>
    <name evidence="1" type="ORF">SAMN02745158_01175</name>
</gene>
<dbReference type="InterPro" id="IPR010424">
    <property type="entry name" value="EutQ"/>
</dbReference>
<dbReference type="InterPro" id="IPR011051">
    <property type="entry name" value="RmlC_Cupin_sf"/>
</dbReference>
<dbReference type="PANTHER" id="PTHR36169:SF1">
    <property type="entry name" value="ACETATE KINASE EUTQ"/>
    <property type="match status" value="1"/>
</dbReference>
<dbReference type="STRING" id="1122155.SAMN02745158_01175"/>
<dbReference type="Pfam" id="PF06249">
    <property type="entry name" value="EutQ"/>
    <property type="match status" value="1"/>
</dbReference>
<reference evidence="1 2" key="1">
    <citation type="submission" date="2016-11" db="EMBL/GenBank/DDBJ databases">
        <authorList>
            <person name="Jaros S."/>
            <person name="Januszkiewicz K."/>
            <person name="Wedrychowicz H."/>
        </authorList>
    </citation>
    <scope>NUCLEOTIDE SEQUENCE [LARGE SCALE GENOMIC DNA]</scope>
    <source>
        <strain evidence="1 2">DSM 17459</strain>
    </source>
</reference>
<proteinExistence type="predicted"/>
<dbReference type="EMBL" id="FQVI01000004">
    <property type="protein sequence ID" value="SHE67014.1"/>
    <property type="molecule type" value="Genomic_DNA"/>
</dbReference>
<dbReference type="AlphaFoldDB" id="A0A1M4VDD3"/>
<evidence type="ECO:0000313" key="1">
    <source>
        <dbReference type="EMBL" id="SHE67014.1"/>
    </source>
</evidence>
<dbReference type="SUPFAM" id="SSF51182">
    <property type="entry name" value="RmlC-like cupins"/>
    <property type="match status" value="1"/>
</dbReference>
<accession>A0A1M4VDD3</accession>
<dbReference type="Gene3D" id="2.60.120.10">
    <property type="entry name" value="Jelly Rolls"/>
    <property type="match status" value="1"/>
</dbReference>
<dbReference type="Proteomes" id="UP000184245">
    <property type="component" value="Unassembled WGS sequence"/>
</dbReference>